<dbReference type="GeneTree" id="ENSGT00940000164115"/>
<evidence type="ECO:0000313" key="5">
    <source>
        <dbReference type="Proteomes" id="UP000694557"/>
    </source>
</evidence>
<comment type="cofactor">
    <cofactor evidence="1">
        <name>a divalent metal cation</name>
        <dbReference type="ChEBI" id="CHEBI:60240"/>
    </cofactor>
</comment>
<evidence type="ECO:0000313" key="4">
    <source>
        <dbReference type="Ensembl" id="ENSOKIP00005087427.1"/>
    </source>
</evidence>
<dbReference type="AlphaFoldDB" id="A0A8C7JGK8"/>
<organism evidence="4 5">
    <name type="scientific">Oncorhynchus kisutch</name>
    <name type="common">Coho salmon</name>
    <name type="synonym">Salmo kisutch</name>
    <dbReference type="NCBI Taxonomy" id="8019"/>
    <lineage>
        <taxon>Eukaryota</taxon>
        <taxon>Metazoa</taxon>
        <taxon>Chordata</taxon>
        <taxon>Craniata</taxon>
        <taxon>Vertebrata</taxon>
        <taxon>Euteleostomi</taxon>
        <taxon>Actinopterygii</taxon>
        <taxon>Neopterygii</taxon>
        <taxon>Teleostei</taxon>
        <taxon>Protacanthopterygii</taxon>
        <taxon>Salmoniformes</taxon>
        <taxon>Salmonidae</taxon>
        <taxon>Salmoninae</taxon>
        <taxon>Oncorhynchus</taxon>
    </lineage>
</organism>
<evidence type="ECO:0000259" key="3">
    <source>
        <dbReference type="Pfam" id="PF13359"/>
    </source>
</evidence>
<name>A0A8C7JGK8_ONCKI</name>
<evidence type="ECO:0000256" key="2">
    <source>
        <dbReference type="ARBA" id="ARBA00022723"/>
    </source>
</evidence>
<reference evidence="4" key="1">
    <citation type="submission" date="2025-08" db="UniProtKB">
        <authorList>
            <consortium name="Ensembl"/>
        </authorList>
    </citation>
    <scope>IDENTIFICATION</scope>
</reference>
<accession>A0A8C7JGK8</accession>
<keyword evidence="5" id="KW-1185">Reference proteome</keyword>
<dbReference type="GO" id="GO:0046872">
    <property type="term" value="F:metal ion binding"/>
    <property type="evidence" value="ECO:0007669"/>
    <property type="project" value="UniProtKB-KW"/>
</dbReference>
<proteinExistence type="predicted"/>
<dbReference type="Pfam" id="PF13359">
    <property type="entry name" value="DDE_Tnp_4"/>
    <property type="match status" value="1"/>
</dbReference>
<protein>
    <recommendedName>
        <fullName evidence="3">DDE Tnp4 domain-containing protein</fullName>
    </recommendedName>
</protein>
<dbReference type="InterPro" id="IPR027806">
    <property type="entry name" value="HARBI1_dom"/>
</dbReference>
<dbReference type="Proteomes" id="UP000694557">
    <property type="component" value="Unassembled WGS sequence"/>
</dbReference>
<reference evidence="4" key="2">
    <citation type="submission" date="2025-09" db="UniProtKB">
        <authorList>
            <consortium name="Ensembl"/>
        </authorList>
    </citation>
    <scope>IDENTIFICATION</scope>
</reference>
<dbReference type="Ensembl" id="ENSOKIT00005093493.1">
    <property type="protein sequence ID" value="ENSOKIP00005087427.1"/>
    <property type="gene ID" value="ENSOKIG00005038166.1"/>
</dbReference>
<feature type="domain" description="DDE Tnp4" evidence="3">
    <location>
        <begin position="60"/>
        <end position="183"/>
    </location>
</feature>
<evidence type="ECO:0000256" key="1">
    <source>
        <dbReference type="ARBA" id="ARBA00001968"/>
    </source>
</evidence>
<sequence>MGRNHRRVWGSLELSVLCRSCRRKTYSDASSSELGQRVLQLQELFLNSPDGSLQSKVALHHDRHGRKGDVGIFSQRKFGSQLIAFQLPLPRPECLLGTQTQSPYVFVVDEAFPLRANLMRPYPGSSGLDESKKIDNYSHSRTRRISEKGFGILAGIWRVLGRALELASEKAEAIVKACMALHNYLCTTDTTDTDNTVHPPHAC</sequence>
<keyword evidence="2" id="KW-0479">Metal-binding</keyword>